<protein>
    <submittedName>
        <fullName evidence="2">Protein of uncharacterized function (DUF3592)</fullName>
    </submittedName>
</protein>
<accession>A0A378Y913</accession>
<evidence type="ECO:0000259" key="1">
    <source>
        <dbReference type="Pfam" id="PF12158"/>
    </source>
</evidence>
<gene>
    <name evidence="2" type="ORF">NCTC1934_01169</name>
</gene>
<sequence>MQQSTTGHRVLTLLCTLAGTILIALAAASAGNRALFLAESSTAQGTVVGFAGSASRSGKSLLVEFTTTSGKRIRIEGGVSVTSRGHTHGDAVTVRYDPQHPNHALLDAGFLSLFYLCESPILFSRRAVGLSPRLPEHPGHRPLGHVVLHLRLCIRDVRSRRVSRMAVRLYTPELPARPWWLFRLIPEEFSRCR</sequence>
<dbReference type="Pfam" id="PF12158">
    <property type="entry name" value="DUF3592"/>
    <property type="match status" value="1"/>
</dbReference>
<keyword evidence="3" id="KW-1185">Reference proteome</keyword>
<dbReference type="OrthoDB" id="4550240at2"/>
<evidence type="ECO:0000313" key="3">
    <source>
        <dbReference type="Proteomes" id="UP000255467"/>
    </source>
</evidence>
<name>A0A378Y913_9NOCA</name>
<dbReference type="RefSeq" id="WP_081592766.1">
    <property type="nucleotide sequence ID" value="NZ_UGRY01000002.1"/>
</dbReference>
<dbReference type="AlphaFoldDB" id="A0A378Y913"/>
<proteinExistence type="predicted"/>
<feature type="domain" description="DUF3592" evidence="1">
    <location>
        <begin position="44"/>
        <end position="110"/>
    </location>
</feature>
<organism evidence="2 3">
    <name type="scientific">Nocardia otitidiscaviarum</name>
    <dbReference type="NCBI Taxonomy" id="1823"/>
    <lineage>
        <taxon>Bacteria</taxon>
        <taxon>Bacillati</taxon>
        <taxon>Actinomycetota</taxon>
        <taxon>Actinomycetes</taxon>
        <taxon>Mycobacteriales</taxon>
        <taxon>Nocardiaceae</taxon>
        <taxon>Nocardia</taxon>
    </lineage>
</organism>
<dbReference type="Proteomes" id="UP000255467">
    <property type="component" value="Unassembled WGS sequence"/>
</dbReference>
<dbReference type="InterPro" id="IPR021994">
    <property type="entry name" value="DUF3592"/>
</dbReference>
<dbReference type="EMBL" id="UGRY01000002">
    <property type="protein sequence ID" value="SUA73722.1"/>
    <property type="molecule type" value="Genomic_DNA"/>
</dbReference>
<evidence type="ECO:0000313" key="2">
    <source>
        <dbReference type="EMBL" id="SUA73722.1"/>
    </source>
</evidence>
<reference evidence="2 3" key="1">
    <citation type="submission" date="2018-06" db="EMBL/GenBank/DDBJ databases">
        <authorList>
            <consortium name="Pathogen Informatics"/>
            <person name="Doyle S."/>
        </authorList>
    </citation>
    <scope>NUCLEOTIDE SEQUENCE [LARGE SCALE GENOMIC DNA]</scope>
    <source>
        <strain evidence="2 3">NCTC1934</strain>
    </source>
</reference>